<dbReference type="AlphaFoldDB" id="A0A1C3JAB7"/>
<keyword evidence="1" id="KW-0732">Signal</keyword>
<dbReference type="Proteomes" id="UP000092819">
    <property type="component" value="Unassembled WGS sequence"/>
</dbReference>
<feature type="signal peptide" evidence="1">
    <location>
        <begin position="1"/>
        <end position="26"/>
    </location>
</feature>
<evidence type="ECO:0000313" key="3">
    <source>
        <dbReference type="Proteomes" id="UP000092819"/>
    </source>
</evidence>
<evidence type="ECO:0000256" key="1">
    <source>
        <dbReference type="SAM" id="SignalP"/>
    </source>
</evidence>
<dbReference type="EMBL" id="FLQZ01000016">
    <property type="protein sequence ID" value="SBT12112.1"/>
    <property type="molecule type" value="Genomic_DNA"/>
</dbReference>
<evidence type="ECO:0000313" key="2">
    <source>
        <dbReference type="EMBL" id="SBT12112.1"/>
    </source>
</evidence>
<proteinExistence type="predicted"/>
<sequence length="78" mass="8599">MTNTFKKMALPVAIASALFASGFASATPTLEATSKVGQELQTANAAQYQNIDLDARYKSEVLFEHKSNMFWGVRREVV</sequence>
<protein>
    <submittedName>
        <fullName evidence="2">Uncharacterized protein</fullName>
    </submittedName>
</protein>
<organism evidence="2 3">
    <name type="scientific">Vibrio celticus</name>
    <dbReference type="NCBI Taxonomy" id="446372"/>
    <lineage>
        <taxon>Bacteria</taxon>
        <taxon>Pseudomonadati</taxon>
        <taxon>Pseudomonadota</taxon>
        <taxon>Gammaproteobacteria</taxon>
        <taxon>Vibrionales</taxon>
        <taxon>Vibrionaceae</taxon>
        <taxon>Vibrio</taxon>
    </lineage>
</organism>
<feature type="chain" id="PRO_5008676433" evidence="1">
    <location>
        <begin position="27"/>
        <end position="78"/>
    </location>
</feature>
<accession>A0A1C3JAB7</accession>
<reference evidence="3" key="1">
    <citation type="submission" date="2016-06" db="EMBL/GenBank/DDBJ databases">
        <authorList>
            <person name="Rodrigo-Torres L."/>
            <person name="Arahal D.R."/>
        </authorList>
    </citation>
    <scope>NUCLEOTIDE SEQUENCE [LARGE SCALE GENOMIC DNA]</scope>
    <source>
        <strain evidence="3">CECT 7224</strain>
    </source>
</reference>
<name>A0A1C3JAB7_9VIBR</name>
<keyword evidence="3" id="KW-1185">Reference proteome</keyword>
<gene>
    <name evidence="2" type="ORF">VCE7224_00854</name>
</gene>